<name>A0A6N6MQY5_9HYPH</name>
<evidence type="ECO:0000256" key="1">
    <source>
        <dbReference type="SAM" id="MobiDB-lite"/>
    </source>
</evidence>
<sequence>MSRIIHHSLRPASRMPQKTTIAVMAIAGAWPTETWRRPRIEGPGIRLDTIHPAIQGPKVAPPG</sequence>
<proteinExistence type="predicted"/>
<evidence type="ECO:0000313" key="2">
    <source>
        <dbReference type="EMBL" id="KAB1072611.1"/>
    </source>
</evidence>
<accession>A0A6N6MQY5</accession>
<comment type="caution">
    <text evidence="2">The sequence shown here is derived from an EMBL/GenBank/DDBJ whole genome shotgun (WGS) entry which is preliminary data.</text>
</comment>
<gene>
    <name evidence="2" type="ORF">F6X51_15075</name>
</gene>
<reference evidence="2 3" key="1">
    <citation type="submission" date="2019-09" db="EMBL/GenBank/DDBJ databases">
        <title>YIM 132548 draft genome.</title>
        <authorList>
            <person name="Jiang L."/>
        </authorList>
    </citation>
    <scope>NUCLEOTIDE SEQUENCE [LARGE SCALE GENOMIC DNA]</scope>
    <source>
        <strain evidence="2 3">YIM 132548</strain>
    </source>
</reference>
<protein>
    <submittedName>
        <fullName evidence="2">Uncharacterized protein</fullName>
    </submittedName>
</protein>
<organism evidence="2 3">
    <name type="scientific">Methylobacterium planeticum</name>
    <dbReference type="NCBI Taxonomy" id="2615211"/>
    <lineage>
        <taxon>Bacteria</taxon>
        <taxon>Pseudomonadati</taxon>
        <taxon>Pseudomonadota</taxon>
        <taxon>Alphaproteobacteria</taxon>
        <taxon>Hyphomicrobiales</taxon>
        <taxon>Methylobacteriaceae</taxon>
        <taxon>Methylobacterium</taxon>
    </lineage>
</organism>
<keyword evidence="3" id="KW-1185">Reference proteome</keyword>
<feature type="region of interest" description="Disordered" evidence="1">
    <location>
        <begin position="43"/>
        <end position="63"/>
    </location>
</feature>
<evidence type="ECO:0000313" key="3">
    <source>
        <dbReference type="Proteomes" id="UP000441523"/>
    </source>
</evidence>
<dbReference type="RefSeq" id="WP_150964501.1">
    <property type="nucleotide sequence ID" value="NZ_VZZJ01000012.1"/>
</dbReference>
<dbReference type="Proteomes" id="UP000441523">
    <property type="component" value="Unassembled WGS sequence"/>
</dbReference>
<dbReference type="AlphaFoldDB" id="A0A6N6MQY5"/>
<dbReference type="EMBL" id="VZZJ01000012">
    <property type="protein sequence ID" value="KAB1072611.1"/>
    <property type="molecule type" value="Genomic_DNA"/>
</dbReference>